<dbReference type="AlphaFoldDB" id="A0A7J6W671"/>
<protein>
    <submittedName>
        <fullName evidence="1">Uncharacterized protein</fullName>
    </submittedName>
</protein>
<proteinExistence type="predicted"/>
<feature type="non-terminal residue" evidence="1">
    <location>
        <position position="87"/>
    </location>
</feature>
<sequence>MKNQLRVFSVVEKKSIVFDRRGNVAAEERILITEKGVRGFFKATTTEGGGRWLGRLMCELSIQYLEPQRYVDDLVSIVGTSKENRQG</sequence>
<accession>A0A7J6W671</accession>
<keyword evidence="2" id="KW-1185">Reference proteome</keyword>
<dbReference type="Proteomes" id="UP000554482">
    <property type="component" value="Unassembled WGS sequence"/>
</dbReference>
<dbReference type="EMBL" id="JABWDY010021984">
    <property type="protein sequence ID" value="KAF5192030.1"/>
    <property type="molecule type" value="Genomic_DNA"/>
</dbReference>
<comment type="caution">
    <text evidence="1">The sequence shown here is derived from an EMBL/GenBank/DDBJ whole genome shotgun (WGS) entry which is preliminary data.</text>
</comment>
<reference evidence="1 2" key="1">
    <citation type="submission" date="2020-06" db="EMBL/GenBank/DDBJ databases">
        <title>Transcriptomic and genomic resources for Thalictrum thalictroides and T. hernandezii: Facilitating candidate gene discovery in an emerging model plant lineage.</title>
        <authorList>
            <person name="Arias T."/>
            <person name="Riano-Pachon D.M."/>
            <person name="Di Stilio V.S."/>
        </authorList>
    </citation>
    <scope>NUCLEOTIDE SEQUENCE [LARGE SCALE GENOMIC DNA]</scope>
    <source>
        <strain evidence="2">cv. WT478/WT964</strain>
        <tissue evidence="1">Leaves</tissue>
    </source>
</reference>
<evidence type="ECO:0000313" key="2">
    <source>
        <dbReference type="Proteomes" id="UP000554482"/>
    </source>
</evidence>
<organism evidence="1 2">
    <name type="scientific">Thalictrum thalictroides</name>
    <name type="common">Rue-anemone</name>
    <name type="synonym">Anemone thalictroides</name>
    <dbReference type="NCBI Taxonomy" id="46969"/>
    <lineage>
        <taxon>Eukaryota</taxon>
        <taxon>Viridiplantae</taxon>
        <taxon>Streptophyta</taxon>
        <taxon>Embryophyta</taxon>
        <taxon>Tracheophyta</taxon>
        <taxon>Spermatophyta</taxon>
        <taxon>Magnoliopsida</taxon>
        <taxon>Ranunculales</taxon>
        <taxon>Ranunculaceae</taxon>
        <taxon>Thalictroideae</taxon>
        <taxon>Thalictrum</taxon>
    </lineage>
</organism>
<name>A0A7J6W671_THATH</name>
<evidence type="ECO:0000313" key="1">
    <source>
        <dbReference type="EMBL" id="KAF5192030.1"/>
    </source>
</evidence>
<gene>
    <name evidence="1" type="ORF">FRX31_018383</name>
</gene>